<dbReference type="SUPFAM" id="SSF51556">
    <property type="entry name" value="Metallo-dependent hydrolases"/>
    <property type="match status" value="1"/>
</dbReference>
<protein>
    <submittedName>
        <fullName evidence="2">Amidohydrolase</fullName>
    </submittedName>
</protein>
<name>A0A4R4P9B8_9ACTN</name>
<dbReference type="InterPro" id="IPR011059">
    <property type="entry name" value="Metal-dep_hydrolase_composite"/>
</dbReference>
<dbReference type="PANTHER" id="PTHR43135">
    <property type="entry name" value="ALPHA-D-RIBOSE 1-METHYLPHOSPHONATE 5-TRIPHOSPHATE DIPHOSPHATASE"/>
    <property type="match status" value="1"/>
</dbReference>
<dbReference type="OrthoDB" id="3514520at2"/>
<dbReference type="InterPro" id="IPR032466">
    <property type="entry name" value="Metal_Hydrolase"/>
</dbReference>
<dbReference type="InterPro" id="IPR006680">
    <property type="entry name" value="Amidohydro-rel"/>
</dbReference>
<dbReference type="InterPro" id="IPR051781">
    <property type="entry name" value="Metallo-dep_Hydrolase"/>
</dbReference>
<feature type="domain" description="Amidohydrolase-related" evidence="1">
    <location>
        <begin position="42"/>
        <end position="355"/>
    </location>
</feature>
<evidence type="ECO:0000259" key="1">
    <source>
        <dbReference type="Pfam" id="PF01979"/>
    </source>
</evidence>
<keyword evidence="3" id="KW-1185">Reference proteome</keyword>
<dbReference type="RefSeq" id="WP_131938984.1">
    <property type="nucleotide sequence ID" value="NZ_BAAAMX010000024.1"/>
</dbReference>
<evidence type="ECO:0000313" key="2">
    <source>
        <dbReference type="EMBL" id="TDC16832.1"/>
    </source>
</evidence>
<proteinExistence type="predicted"/>
<dbReference type="Proteomes" id="UP000295431">
    <property type="component" value="Unassembled WGS sequence"/>
</dbReference>
<evidence type="ECO:0000313" key="3">
    <source>
        <dbReference type="Proteomes" id="UP000295431"/>
    </source>
</evidence>
<dbReference type="PANTHER" id="PTHR43135:SF4">
    <property type="entry name" value="AMIDOHYDROLASE-RELATED DOMAIN-CONTAINING PROTEIN"/>
    <property type="match status" value="1"/>
</dbReference>
<dbReference type="Pfam" id="PF01979">
    <property type="entry name" value="Amidohydro_1"/>
    <property type="match status" value="1"/>
</dbReference>
<accession>A0A4R4P9B8</accession>
<reference evidence="2 3" key="1">
    <citation type="submission" date="2019-03" db="EMBL/GenBank/DDBJ databases">
        <title>Draft genome sequences of novel Actinobacteria.</title>
        <authorList>
            <person name="Sahin N."/>
            <person name="Ay H."/>
            <person name="Saygin H."/>
        </authorList>
    </citation>
    <scope>NUCLEOTIDE SEQUENCE [LARGE SCALE GENOMIC DNA]</scope>
    <source>
        <strain evidence="2 3">DSM 45347</strain>
    </source>
</reference>
<sequence length="359" mass="37199">MAGWRVEGVFLPDGRAGAGGIDERGRWTTTPPDGGEPVPGRFLLPGLVDAHCHLTVGTGSDGWPRPLSFGEARANLQAAREAGITVVRDLGSPGSMTLRLLEDPEGVGLVACGRFLAPEGQYFPALHSPVSPDGLIGAALAEIGAGARWVKLIGDFPLMESGALRPSDAIPTYSVDDVRRLVGAVHEAGARVAAHTTTAFAGALVAAGVDSIEHGDGMSEADVAALAETGGAWTPTLCAALAPRPGEDAERRARRLRQRERTAALLRVADRRGVRILAGTDVVGSVPEEVALLVELGLPPEKALAAASTAACEFLGVSGLRPGLPANLVAYRDDPRDDPEVLARPAAVFVAGRRVAQGR</sequence>
<dbReference type="Gene3D" id="3.20.20.140">
    <property type="entry name" value="Metal-dependent hydrolases"/>
    <property type="match status" value="1"/>
</dbReference>
<organism evidence="2 3">
    <name type="scientific">Actinomadura bangladeshensis</name>
    <dbReference type="NCBI Taxonomy" id="453573"/>
    <lineage>
        <taxon>Bacteria</taxon>
        <taxon>Bacillati</taxon>
        <taxon>Actinomycetota</taxon>
        <taxon>Actinomycetes</taxon>
        <taxon>Streptosporangiales</taxon>
        <taxon>Thermomonosporaceae</taxon>
        <taxon>Actinomadura</taxon>
    </lineage>
</organism>
<comment type="caution">
    <text evidence="2">The sequence shown here is derived from an EMBL/GenBank/DDBJ whole genome shotgun (WGS) entry which is preliminary data.</text>
</comment>
<dbReference type="AlphaFoldDB" id="A0A4R4P9B8"/>
<dbReference type="EMBL" id="SMJW01000043">
    <property type="protein sequence ID" value="TDC16832.1"/>
    <property type="molecule type" value="Genomic_DNA"/>
</dbReference>
<gene>
    <name evidence="2" type="ORF">E1284_11285</name>
</gene>
<dbReference type="Gene3D" id="2.30.40.10">
    <property type="entry name" value="Urease, subunit C, domain 1"/>
    <property type="match status" value="1"/>
</dbReference>
<dbReference type="GO" id="GO:0016810">
    <property type="term" value="F:hydrolase activity, acting on carbon-nitrogen (but not peptide) bonds"/>
    <property type="evidence" value="ECO:0007669"/>
    <property type="project" value="InterPro"/>
</dbReference>
<keyword evidence="2" id="KW-0378">Hydrolase</keyword>